<dbReference type="SMART" id="SM00777">
    <property type="entry name" value="Mad3_BUB1_I"/>
    <property type="match status" value="1"/>
</dbReference>
<feature type="compositionally biased region" description="Polar residues" evidence="5">
    <location>
        <begin position="629"/>
        <end position="647"/>
    </location>
</feature>
<comment type="caution">
    <text evidence="8">The sequence shown here is derived from an EMBL/GenBank/DDBJ whole genome shotgun (WGS) entry which is preliminary data.</text>
</comment>
<sequence>MAGPATARDGNNNNKDNDLINFDVIELHKENIQSLPGGRSARQLASILSPLPSSTGKSMSSTKAKTAADTPLTLDETKTMNDTYRQGYEDELQAIADADDPLDVYVRYVNWTLNTYPSAQATPQSQLLPLLERATKAFQSSSQYKNDSRYLRLWLHYIRLFDTTPRETFAYLARHGIGEKLGLFYEEFASWLEGADRWLQADEVYQLGIQREATPAERLLRKYNQFQQRYNARPQSADGPTSPALPTVRPALAAKTDPFASARGEEPPTTQRQSGGSTTAPTSRSGKPKMAIFSDADSAAPAPAPTGSATTNGWDTIGSMKERKKENTHEARPWAGETLKAGKKVGTAGKMEIFKDPSSRDKNESRSTKSPSSNATSKDSRQTSTTVNPRTGRSEKVFVDIDAVYPANSNTEYSFEELRAISRGWFKRDWKARPQSSPKRVEPLGESMGNLTIVESPAAKFADLDDVENQSQSPQQEELSIQEAVANISIHDVSTQSMVGMPEPERHSQSNSQASRPKEKKFKTREVKQETQTVKTRLESPTGRKLKRKNSAVAEPTMTFHSKAATNDIYDMFNQPLRRPELARDDTQSGDDGDFTEGDLEDGYSTAGDGESTGTGRASLHGSEYGEDTLSQPNTQPDSVSPWSDFTASKHVPSVSVDASLKKPSRKIAKSKTSSKSRRAMSEDMTENMDSSSQNATQTSGLGGFDTQAIAAIANADFDDMDTKAIAMLAGDLGEELDADHVNDVEEVITCDKITTSLSPLTDLQTDLEEPQQDSPAESNNNRSPSKDVVLTPVDEGFDERYEVSNPTRFVPIAPVDYEPTPFRSYRDPNMMAQNKLPFMTPIVERTESSFAPSTVFNDPDYFNSKTPSRPGRDAFESPSKLMVDNLLLSSPQEPHESPVTPGKRKISHDSDREEADRDGSPNKRGPGLRLETDIGSDCPPTPNLSPLILKQELKKPELPTETKARPVLQQTKIHKGPVVLDLQCNPCDDAVRQQILTTIHPPPSSYGGYYDHSEQVSRQYQTLKAYAEKLAKTKVKASPRKGQSEKTPNKASPPILRFQGTTQVYAARRQLGEGAFAPVYLVESYNPKEIQDIDADADKENSVPGLPQASDRGDLEALKTEAPPGTLAWEFHVLRLVRQRLGPASRTMESIILAHECHLYRDEAYLVLSYSPQGTLLDLVNLARNESVKAGKIAEGLDESLAMFFSIELLRTLEDLHRVGILHGDLKGDNCLVRLDPDVEIEDMFNADGKDGWRSKGLKLIDFGRGIDVRMFQPQAQFIADWPSTPQDCAEIRECRPWKYQIDYHGAAGVIHSLLFGKYIETIPVTGGGLGQKKEWKLKDNLKRYWEKELWSEVFTLLLNPGIVADGEEMPVLNNLKNVRVKMETWLVEEGERGGRDLRGNLRKMERLIALK</sequence>
<comment type="subcellular location">
    <subcellularLocation>
        <location evidence="1">Chromosome</location>
        <location evidence="1">Centromere</location>
        <location evidence="1">Kinetochore</location>
    </subcellularLocation>
</comment>
<feature type="compositionally biased region" description="Basic and acidic residues" evidence="5">
    <location>
        <begin position="908"/>
        <end position="922"/>
    </location>
</feature>
<dbReference type="Proteomes" id="UP001358417">
    <property type="component" value="Unassembled WGS sequence"/>
</dbReference>
<feature type="region of interest" description="Disordered" evidence="5">
    <location>
        <begin position="258"/>
        <end position="289"/>
    </location>
</feature>
<keyword evidence="3" id="KW-0995">Kinetochore</keyword>
<dbReference type="InterPro" id="IPR013212">
    <property type="entry name" value="Mad3/Bub1_I"/>
</dbReference>
<dbReference type="InterPro" id="IPR000719">
    <property type="entry name" value="Prot_kinase_dom"/>
</dbReference>
<feature type="region of interest" description="Disordered" evidence="5">
    <location>
        <begin position="1033"/>
        <end position="1056"/>
    </location>
</feature>
<dbReference type="PANTHER" id="PTHR14030:SF4">
    <property type="entry name" value="BUB1 KINASE, ISOFORM A-RELATED"/>
    <property type="match status" value="1"/>
</dbReference>
<feature type="region of interest" description="Disordered" evidence="5">
    <location>
        <begin position="890"/>
        <end position="943"/>
    </location>
</feature>
<feature type="region of interest" description="Disordered" evidence="5">
    <location>
        <begin position="499"/>
        <end position="560"/>
    </location>
</feature>
<feature type="region of interest" description="Disordered" evidence="5">
    <location>
        <begin position="761"/>
        <end position="790"/>
    </location>
</feature>
<evidence type="ECO:0000259" key="7">
    <source>
        <dbReference type="PROSITE" id="PS51489"/>
    </source>
</evidence>
<name>A0AAV9MYV3_9EURO</name>
<dbReference type="Pfam" id="PF08171">
    <property type="entry name" value="Mad3_BUB1_II"/>
    <property type="match status" value="1"/>
</dbReference>
<dbReference type="Pfam" id="PF08311">
    <property type="entry name" value="Mad3_BUB1_I"/>
    <property type="match status" value="1"/>
</dbReference>
<keyword evidence="9" id="KW-1185">Reference proteome</keyword>
<keyword evidence="4" id="KW-0137">Centromere</keyword>
<dbReference type="RefSeq" id="XP_064702255.1">
    <property type="nucleotide sequence ID" value="XM_064850986.1"/>
</dbReference>
<keyword evidence="2" id="KW-0158">Chromosome</keyword>
<dbReference type="InterPro" id="IPR011009">
    <property type="entry name" value="Kinase-like_dom_sf"/>
</dbReference>
<feature type="region of interest" description="Disordered" evidence="5">
    <location>
        <begin position="49"/>
        <end position="69"/>
    </location>
</feature>
<dbReference type="Gene3D" id="1.25.40.430">
    <property type="match status" value="1"/>
</dbReference>
<dbReference type="PANTHER" id="PTHR14030">
    <property type="entry name" value="MITOTIC CHECKPOINT SERINE/THREONINE-PROTEIN KINASE BUB1"/>
    <property type="match status" value="1"/>
</dbReference>
<dbReference type="GO" id="GO:0032991">
    <property type="term" value="C:protein-containing complex"/>
    <property type="evidence" value="ECO:0007669"/>
    <property type="project" value="UniProtKB-ARBA"/>
</dbReference>
<feature type="compositionally biased region" description="Acidic residues" evidence="5">
    <location>
        <begin position="588"/>
        <end position="602"/>
    </location>
</feature>
<dbReference type="FunFam" id="1.25.40.430:FF:000003">
    <property type="entry name" value="Checkpoint serine/threonine-protein kinase BUB1"/>
    <property type="match status" value="1"/>
</dbReference>
<feature type="region of interest" description="Disordered" evidence="5">
    <location>
        <begin position="322"/>
        <end position="392"/>
    </location>
</feature>
<dbReference type="PROSITE" id="PS50011">
    <property type="entry name" value="PROTEIN_KINASE_DOM"/>
    <property type="match status" value="1"/>
</dbReference>
<dbReference type="SUPFAM" id="SSF56112">
    <property type="entry name" value="Protein kinase-like (PK-like)"/>
    <property type="match status" value="1"/>
</dbReference>
<dbReference type="GO" id="GO:0005524">
    <property type="term" value="F:ATP binding"/>
    <property type="evidence" value="ECO:0007669"/>
    <property type="project" value="InterPro"/>
</dbReference>
<dbReference type="PROSITE" id="PS00108">
    <property type="entry name" value="PROTEIN_KINASE_ST"/>
    <property type="match status" value="1"/>
</dbReference>
<feature type="compositionally biased region" description="Polar residues" evidence="5">
    <location>
        <begin position="773"/>
        <end position="784"/>
    </location>
</feature>
<feature type="compositionally biased region" description="Polar residues" evidence="5">
    <location>
        <begin position="688"/>
        <end position="700"/>
    </location>
</feature>
<feature type="region of interest" description="Disordered" evidence="5">
    <location>
        <begin position="852"/>
        <end position="877"/>
    </location>
</feature>
<dbReference type="SMART" id="SM00220">
    <property type="entry name" value="S_TKc"/>
    <property type="match status" value="1"/>
</dbReference>
<dbReference type="GeneID" id="89975599"/>
<dbReference type="InterPro" id="IPR012572">
    <property type="entry name" value="Mad3/Bub1_II"/>
</dbReference>
<accession>A0AAV9MYV3</accession>
<feature type="domain" description="Protein kinase" evidence="6">
    <location>
        <begin position="1066"/>
        <end position="1388"/>
    </location>
</feature>
<dbReference type="GO" id="GO:0005634">
    <property type="term" value="C:nucleus"/>
    <property type="evidence" value="ECO:0007669"/>
    <property type="project" value="TreeGrafter"/>
</dbReference>
<evidence type="ECO:0000259" key="6">
    <source>
        <dbReference type="PROSITE" id="PS50011"/>
    </source>
</evidence>
<organism evidence="8 9">
    <name type="scientific">Exophiala bonariae</name>
    <dbReference type="NCBI Taxonomy" id="1690606"/>
    <lineage>
        <taxon>Eukaryota</taxon>
        <taxon>Fungi</taxon>
        <taxon>Dikarya</taxon>
        <taxon>Ascomycota</taxon>
        <taxon>Pezizomycotina</taxon>
        <taxon>Eurotiomycetes</taxon>
        <taxon>Chaetothyriomycetidae</taxon>
        <taxon>Chaetothyriales</taxon>
        <taxon>Herpotrichiellaceae</taxon>
        <taxon>Exophiala</taxon>
    </lineage>
</organism>
<dbReference type="InterPro" id="IPR008271">
    <property type="entry name" value="Ser/Thr_kinase_AS"/>
</dbReference>
<feature type="compositionally biased region" description="Polar residues" evidence="5">
    <location>
        <begin position="368"/>
        <end position="391"/>
    </location>
</feature>
<evidence type="ECO:0000256" key="1">
    <source>
        <dbReference type="ARBA" id="ARBA00004629"/>
    </source>
</evidence>
<feature type="region of interest" description="Disordered" evidence="5">
    <location>
        <begin position="297"/>
        <end position="316"/>
    </location>
</feature>
<reference evidence="8 9" key="1">
    <citation type="submission" date="2023-08" db="EMBL/GenBank/DDBJ databases">
        <title>Black Yeasts Isolated from many extreme environments.</title>
        <authorList>
            <person name="Coleine C."/>
            <person name="Stajich J.E."/>
            <person name="Selbmann L."/>
        </authorList>
    </citation>
    <scope>NUCLEOTIDE SEQUENCE [LARGE SCALE GENOMIC DNA]</scope>
    <source>
        <strain evidence="8 9">CCFEE 5792</strain>
    </source>
</reference>
<gene>
    <name evidence="8" type="ORF">LTR84_007433</name>
</gene>
<feature type="compositionally biased region" description="Low complexity" evidence="5">
    <location>
        <begin position="297"/>
        <end position="311"/>
    </location>
</feature>
<evidence type="ECO:0000313" key="9">
    <source>
        <dbReference type="Proteomes" id="UP001358417"/>
    </source>
</evidence>
<dbReference type="GO" id="GO:0004672">
    <property type="term" value="F:protein kinase activity"/>
    <property type="evidence" value="ECO:0007669"/>
    <property type="project" value="InterPro"/>
</dbReference>
<dbReference type="CDD" id="cd13981">
    <property type="entry name" value="STKc_Bub1_BubR1"/>
    <property type="match status" value="1"/>
</dbReference>
<evidence type="ECO:0000256" key="4">
    <source>
        <dbReference type="ARBA" id="ARBA00023328"/>
    </source>
</evidence>
<dbReference type="InterPro" id="IPR015661">
    <property type="entry name" value="Bub1/Mad3"/>
</dbReference>
<dbReference type="EMBL" id="JAVRRD010000029">
    <property type="protein sequence ID" value="KAK5046672.1"/>
    <property type="molecule type" value="Genomic_DNA"/>
</dbReference>
<evidence type="ECO:0000256" key="3">
    <source>
        <dbReference type="ARBA" id="ARBA00022838"/>
    </source>
</evidence>
<evidence type="ECO:0000313" key="8">
    <source>
        <dbReference type="EMBL" id="KAK5046672.1"/>
    </source>
</evidence>
<dbReference type="Gene3D" id="6.10.20.170">
    <property type="match status" value="1"/>
</dbReference>
<evidence type="ECO:0000256" key="5">
    <source>
        <dbReference type="SAM" id="MobiDB-lite"/>
    </source>
</evidence>
<feature type="compositionally biased region" description="Basic and acidic residues" evidence="5">
    <location>
        <begin position="352"/>
        <end position="367"/>
    </location>
</feature>
<protein>
    <recommendedName>
        <fullName evidence="10">Protein kinase domain-containing protein</fullName>
    </recommendedName>
</protein>
<feature type="compositionally biased region" description="Polar residues" evidence="5">
    <location>
        <begin position="268"/>
        <end position="285"/>
    </location>
</feature>
<evidence type="ECO:0008006" key="10">
    <source>
        <dbReference type="Google" id="ProtNLM"/>
    </source>
</evidence>
<feature type="domain" description="BUB1 N-terminal" evidence="7">
    <location>
        <begin position="88"/>
        <end position="254"/>
    </location>
</feature>
<evidence type="ECO:0000256" key="2">
    <source>
        <dbReference type="ARBA" id="ARBA00022454"/>
    </source>
</evidence>
<dbReference type="PROSITE" id="PS51489">
    <property type="entry name" value="BUB1_N"/>
    <property type="match status" value="1"/>
</dbReference>
<dbReference type="Gene3D" id="1.10.510.10">
    <property type="entry name" value="Transferase(Phosphotransferase) domain 1"/>
    <property type="match status" value="1"/>
</dbReference>
<feature type="compositionally biased region" description="Polar residues" evidence="5">
    <location>
        <begin position="51"/>
        <end position="64"/>
    </location>
</feature>
<dbReference type="GO" id="GO:0000776">
    <property type="term" value="C:kinetochore"/>
    <property type="evidence" value="ECO:0007669"/>
    <property type="project" value="UniProtKB-KW"/>
</dbReference>
<feature type="compositionally biased region" description="Basic and acidic residues" evidence="5">
    <location>
        <begin position="322"/>
        <end position="332"/>
    </location>
</feature>
<dbReference type="GO" id="GO:0007094">
    <property type="term" value="P:mitotic spindle assembly checkpoint signaling"/>
    <property type="evidence" value="ECO:0007669"/>
    <property type="project" value="InterPro"/>
</dbReference>
<feature type="compositionally biased region" description="Basic and acidic residues" evidence="5">
    <location>
        <begin position="578"/>
        <end position="587"/>
    </location>
</feature>
<proteinExistence type="predicted"/>
<feature type="region of interest" description="Disordered" evidence="5">
    <location>
        <begin position="576"/>
        <end position="701"/>
    </location>
</feature>
<dbReference type="GO" id="GO:0051754">
    <property type="term" value="P:meiotic sister chromatid cohesion, centromeric"/>
    <property type="evidence" value="ECO:0007669"/>
    <property type="project" value="TreeGrafter"/>
</dbReference>
<feature type="compositionally biased region" description="Basic residues" evidence="5">
    <location>
        <begin position="663"/>
        <end position="679"/>
    </location>
</feature>